<comment type="caution">
    <text evidence="1">The sequence shown here is derived from an EMBL/GenBank/DDBJ whole genome shotgun (WGS) entry which is preliminary data.</text>
</comment>
<gene>
    <name evidence="1" type="ORF">Q605_AUC00403G0001</name>
</gene>
<dbReference type="PATRIC" id="fig|1403939.3.peg.608"/>
<dbReference type="Proteomes" id="UP000018852">
    <property type="component" value="Unassembled WGS sequence"/>
</dbReference>
<name>W1VPB8_9ACTO</name>
<accession>W1VPB8</accession>
<organism evidence="1 2">
    <name type="scientific">Actinomyces urogenitalis DORA_12</name>
    <dbReference type="NCBI Taxonomy" id="1403939"/>
    <lineage>
        <taxon>Bacteria</taxon>
        <taxon>Bacillati</taxon>
        <taxon>Actinomycetota</taxon>
        <taxon>Actinomycetes</taxon>
        <taxon>Actinomycetales</taxon>
        <taxon>Actinomycetaceae</taxon>
        <taxon>Actinomyces</taxon>
    </lineage>
</organism>
<reference evidence="1 2" key="1">
    <citation type="submission" date="2013-12" db="EMBL/GenBank/DDBJ databases">
        <title>A Varibaculum cambriense genome reconstructed from a premature infant gut community with otherwise low bacterial novelty that shifts toward anaerobic metabolism during the third week of life.</title>
        <authorList>
            <person name="Brown C.T."/>
            <person name="Sharon I."/>
            <person name="Thomas B.C."/>
            <person name="Castelle C.J."/>
            <person name="Morowitz M.J."/>
            <person name="Banfield J.F."/>
        </authorList>
    </citation>
    <scope>NUCLEOTIDE SEQUENCE [LARGE SCALE GENOMIC DNA]</scope>
    <source>
        <strain evidence="2">DORA_12</strain>
    </source>
</reference>
<sequence length="83" mass="8965">EDLAHTLGEVVWLICLLANQSGAIHNLTHPSDPRAELTEEQLELLTVPADLADYRTAISQALARGTRRDIAVDSDPKEHPAGG</sequence>
<evidence type="ECO:0000313" key="2">
    <source>
        <dbReference type="Proteomes" id="UP000018852"/>
    </source>
</evidence>
<evidence type="ECO:0000313" key="1">
    <source>
        <dbReference type="EMBL" id="ETJ05979.1"/>
    </source>
</evidence>
<dbReference type="AlphaFoldDB" id="W1VPB8"/>
<protein>
    <submittedName>
        <fullName evidence="1">Uncharacterized protein</fullName>
    </submittedName>
</protein>
<dbReference type="EMBL" id="AZLV01000403">
    <property type="protein sequence ID" value="ETJ05979.1"/>
    <property type="molecule type" value="Genomic_DNA"/>
</dbReference>
<proteinExistence type="predicted"/>
<feature type="non-terminal residue" evidence="1">
    <location>
        <position position="1"/>
    </location>
</feature>